<name>A0ABN0GDV0_9BURK</name>
<protein>
    <submittedName>
        <fullName evidence="1">Uncharacterized protein</fullName>
    </submittedName>
</protein>
<keyword evidence="2" id="KW-1185">Reference proteome</keyword>
<accession>A0ABN0GDV0</accession>
<reference evidence="2" key="1">
    <citation type="journal article" date="2012" name="J. Bacteriol.">
        <title>Revised Genome Sequence of Burkholderia thailandensis MSMB43 with Improved Annotation.</title>
        <authorList>
            <person name="Zhuo Y."/>
            <person name="Liu L."/>
            <person name="Wang Q."/>
            <person name="Liu X."/>
            <person name="Ren B."/>
            <person name="Liu M."/>
            <person name="Ni P."/>
            <person name="Cheng Y.Q."/>
            <person name="Zhang L."/>
        </authorList>
    </citation>
    <scope>NUCLEOTIDE SEQUENCE [LARGE SCALE GENOMIC DNA]</scope>
    <source>
        <strain evidence="2">MSMB43</strain>
    </source>
</reference>
<evidence type="ECO:0000313" key="1">
    <source>
        <dbReference type="EMBL" id="EIP90341.1"/>
    </source>
</evidence>
<dbReference type="EMBL" id="JH692061">
    <property type="protein sequence ID" value="EIP90341.1"/>
    <property type="molecule type" value="Genomic_DNA"/>
</dbReference>
<proteinExistence type="predicted"/>
<gene>
    <name evidence="1" type="ORF">A33K_13931</name>
</gene>
<sequence length="69" mass="7744">MGITVRGIRIRDPLGACTFGRARSTVRPWRHAPDGVPGGSRFATYRSRLRAHRKLAGLRHRSRSPGSHR</sequence>
<evidence type="ECO:0000313" key="2">
    <source>
        <dbReference type="Proteomes" id="UP000004682"/>
    </source>
</evidence>
<dbReference type="Proteomes" id="UP000004682">
    <property type="component" value="Unassembled WGS sequence"/>
</dbReference>
<organism evidence="1 2">
    <name type="scientific">Burkholderia humptydooensis MSMB43</name>
    <dbReference type="NCBI Taxonomy" id="441157"/>
    <lineage>
        <taxon>Bacteria</taxon>
        <taxon>Pseudomonadati</taxon>
        <taxon>Pseudomonadota</taxon>
        <taxon>Betaproteobacteria</taxon>
        <taxon>Burkholderiales</taxon>
        <taxon>Burkholderiaceae</taxon>
        <taxon>Burkholderia</taxon>
        <taxon>pseudomallei group</taxon>
    </lineage>
</organism>